<dbReference type="Proteomes" id="UP000078596">
    <property type="component" value="Chromosome"/>
</dbReference>
<evidence type="ECO:0000256" key="6">
    <source>
        <dbReference type="ARBA" id="ARBA00022989"/>
    </source>
</evidence>
<gene>
    <name evidence="8" type="primary">corA</name>
    <name evidence="10" type="ORF">A9404_06485</name>
</gene>
<keyword evidence="8" id="KW-0460">Magnesium</keyword>
<dbReference type="KEGG" id="haz:A9404_06485"/>
<dbReference type="PANTHER" id="PTHR46494:SF1">
    <property type="entry name" value="CORA FAMILY METAL ION TRANSPORTER (EUROFUNG)"/>
    <property type="match status" value="1"/>
</dbReference>
<evidence type="ECO:0000313" key="10">
    <source>
        <dbReference type="EMBL" id="ANJ67076.1"/>
    </source>
</evidence>
<feature type="transmembrane region" description="Helical" evidence="8">
    <location>
        <begin position="332"/>
        <end position="353"/>
    </location>
</feature>
<evidence type="ECO:0000313" key="11">
    <source>
        <dbReference type="Proteomes" id="UP000078596"/>
    </source>
</evidence>
<dbReference type="CDD" id="cd12828">
    <property type="entry name" value="TmCorA-like_1"/>
    <property type="match status" value="1"/>
</dbReference>
<keyword evidence="6 8" id="KW-1133">Transmembrane helix</keyword>
<evidence type="ECO:0000256" key="2">
    <source>
        <dbReference type="ARBA" id="ARBA00009765"/>
    </source>
</evidence>
<dbReference type="STRING" id="1860122.A9404_06485"/>
<dbReference type="AlphaFoldDB" id="A0A191ZGR4"/>
<comment type="function">
    <text evidence="8">Mediates influx of magnesium ions.</text>
</comment>
<dbReference type="InterPro" id="IPR002523">
    <property type="entry name" value="MgTranspt_CorA/ZnTranspt_ZntB"/>
</dbReference>
<dbReference type="InterPro" id="IPR004488">
    <property type="entry name" value="Mg/Co-transport_prot_CorA"/>
</dbReference>
<dbReference type="NCBIfam" id="TIGR00383">
    <property type="entry name" value="corA"/>
    <property type="match status" value="1"/>
</dbReference>
<dbReference type="GO" id="GO:0050897">
    <property type="term" value="F:cobalt ion binding"/>
    <property type="evidence" value="ECO:0007669"/>
    <property type="project" value="TreeGrafter"/>
</dbReference>
<keyword evidence="11" id="KW-1185">Reference proteome</keyword>
<organism evidence="10 11">
    <name type="scientific">Halothiobacillus diazotrophicus</name>
    <dbReference type="NCBI Taxonomy" id="1860122"/>
    <lineage>
        <taxon>Bacteria</taxon>
        <taxon>Pseudomonadati</taxon>
        <taxon>Pseudomonadota</taxon>
        <taxon>Gammaproteobacteria</taxon>
        <taxon>Chromatiales</taxon>
        <taxon>Halothiobacillaceae</taxon>
        <taxon>Halothiobacillus</taxon>
    </lineage>
</organism>
<evidence type="ECO:0000256" key="4">
    <source>
        <dbReference type="ARBA" id="ARBA00022475"/>
    </source>
</evidence>
<dbReference type="GO" id="GO:0000287">
    <property type="term" value="F:magnesium ion binding"/>
    <property type="evidence" value="ECO:0007669"/>
    <property type="project" value="TreeGrafter"/>
</dbReference>
<proteinExistence type="inferred from homology"/>
<sequence>MNHPAPLANRVGLPPGALLDDTLQTPVQLRVVHYLADQIESPAPASLDTFARCVAETDGVSWLHIQGLPGKALLEELGSRFGIHPLVLEDIQTRDHRPKFDEYPEHLFVVLSVPRWQNGFVILEQFSLLLGERYIISIHDSMQDITETLCARLSQSTARLRTHGADYLFYALMDLVIDQAYPLLETFGTTVDELEEHLVTQPQRETLPDIQNAKRTLIRIRRQLWPTREVISHLIRGVQNDQLLDAGLRPYLNDLYDHTITVMDMLETYRDVVTGLMDIYLSSVSNRLNEIMRTLTVISTLFIPLTFITGVYGMNFGNNTGSPWAMPELRMYFGYPMILGLMLLVALGMLLFFRRRGWIFTDRQPASRGRGARCRHSIRPPSAPTS</sequence>
<dbReference type="EMBL" id="CP016027">
    <property type="protein sequence ID" value="ANJ67076.1"/>
    <property type="molecule type" value="Genomic_DNA"/>
</dbReference>
<dbReference type="InterPro" id="IPR045863">
    <property type="entry name" value="CorA_TM1_TM2"/>
</dbReference>
<dbReference type="SUPFAM" id="SSF143865">
    <property type="entry name" value="CorA soluble domain-like"/>
    <property type="match status" value="1"/>
</dbReference>
<dbReference type="OrthoDB" id="9803416at2"/>
<dbReference type="InterPro" id="IPR045861">
    <property type="entry name" value="CorA_cytoplasmic_dom"/>
</dbReference>
<evidence type="ECO:0000256" key="1">
    <source>
        <dbReference type="ARBA" id="ARBA00004651"/>
    </source>
</evidence>
<dbReference type="GO" id="GO:0015087">
    <property type="term" value="F:cobalt ion transmembrane transporter activity"/>
    <property type="evidence" value="ECO:0007669"/>
    <property type="project" value="UniProtKB-UniRule"/>
</dbReference>
<evidence type="ECO:0000256" key="8">
    <source>
        <dbReference type="RuleBase" id="RU362010"/>
    </source>
</evidence>
<keyword evidence="5 8" id="KW-0812">Transmembrane</keyword>
<protein>
    <recommendedName>
        <fullName evidence="8">Magnesium transport protein CorA</fullName>
    </recommendedName>
</protein>
<evidence type="ECO:0000256" key="3">
    <source>
        <dbReference type="ARBA" id="ARBA00022448"/>
    </source>
</evidence>
<dbReference type="FunFam" id="1.20.58.340:FF:000012">
    <property type="entry name" value="Magnesium transport protein CorA"/>
    <property type="match status" value="1"/>
</dbReference>
<dbReference type="RefSeq" id="WP_066099438.1">
    <property type="nucleotide sequence ID" value="NZ_CP016027.1"/>
</dbReference>
<keyword evidence="4 8" id="KW-1003">Cell membrane</keyword>
<evidence type="ECO:0000256" key="9">
    <source>
        <dbReference type="SAM" id="MobiDB-lite"/>
    </source>
</evidence>
<keyword evidence="8" id="KW-0406">Ion transport</keyword>
<dbReference type="PANTHER" id="PTHR46494">
    <property type="entry name" value="CORA FAMILY METAL ION TRANSPORTER (EUROFUNG)"/>
    <property type="match status" value="1"/>
</dbReference>
<dbReference type="SUPFAM" id="SSF144083">
    <property type="entry name" value="Magnesium transport protein CorA, transmembrane region"/>
    <property type="match status" value="1"/>
</dbReference>
<comment type="similarity">
    <text evidence="2 8">Belongs to the CorA metal ion transporter (MIT) (TC 1.A.35) family.</text>
</comment>
<feature type="region of interest" description="Disordered" evidence="9">
    <location>
        <begin position="367"/>
        <end position="386"/>
    </location>
</feature>
<reference evidence="10 11" key="1">
    <citation type="submission" date="2016-06" db="EMBL/GenBank/DDBJ databases">
        <title>Insight into the functional genes involving in sulfur oxidation in Pearl River water.</title>
        <authorList>
            <person name="Luo J."/>
            <person name="Tan X."/>
            <person name="Lin W."/>
        </authorList>
    </citation>
    <scope>NUCLEOTIDE SEQUENCE [LARGE SCALE GENOMIC DNA]</scope>
    <source>
        <strain evidence="10 11">LS2</strain>
    </source>
</reference>
<evidence type="ECO:0000256" key="5">
    <source>
        <dbReference type="ARBA" id="ARBA00022692"/>
    </source>
</evidence>
<keyword evidence="7 8" id="KW-0472">Membrane</keyword>
<evidence type="ECO:0000256" key="7">
    <source>
        <dbReference type="ARBA" id="ARBA00023136"/>
    </source>
</evidence>
<feature type="transmembrane region" description="Helical" evidence="8">
    <location>
        <begin position="291"/>
        <end position="312"/>
    </location>
</feature>
<name>A0A191ZGR4_9GAMM</name>
<dbReference type="Gene3D" id="3.30.460.20">
    <property type="entry name" value="CorA soluble domain-like"/>
    <property type="match status" value="1"/>
</dbReference>
<accession>A0A191ZGR4</accession>
<dbReference type="GO" id="GO:0015095">
    <property type="term" value="F:magnesium ion transmembrane transporter activity"/>
    <property type="evidence" value="ECO:0007669"/>
    <property type="project" value="UniProtKB-UniRule"/>
</dbReference>
<keyword evidence="3 8" id="KW-0813">Transport</keyword>
<dbReference type="GO" id="GO:0005886">
    <property type="term" value="C:plasma membrane"/>
    <property type="evidence" value="ECO:0007669"/>
    <property type="project" value="UniProtKB-SubCell"/>
</dbReference>
<comment type="subcellular location">
    <subcellularLocation>
        <location evidence="1">Cell membrane</location>
        <topology evidence="1">Multi-pass membrane protein</topology>
    </subcellularLocation>
    <subcellularLocation>
        <location evidence="8">Membrane</location>
        <topology evidence="8">Multi-pass membrane protein</topology>
    </subcellularLocation>
</comment>
<dbReference type="Pfam" id="PF01544">
    <property type="entry name" value="CorA"/>
    <property type="match status" value="1"/>
</dbReference>
<dbReference type="Gene3D" id="1.20.58.340">
    <property type="entry name" value="Magnesium transport protein CorA, transmembrane region"/>
    <property type="match status" value="2"/>
</dbReference>